<feature type="transmembrane region" description="Helical" evidence="1">
    <location>
        <begin position="97"/>
        <end position="120"/>
    </location>
</feature>
<comment type="caution">
    <text evidence="2">The sequence shown here is derived from an EMBL/GenBank/DDBJ whole genome shotgun (WGS) entry which is preliminary data.</text>
</comment>
<feature type="transmembrane region" description="Helical" evidence="1">
    <location>
        <begin position="152"/>
        <end position="176"/>
    </location>
</feature>
<keyword evidence="1" id="KW-0812">Transmembrane</keyword>
<evidence type="ECO:0000313" key="2">
    <source>
        <dbReference type="EMBL" id="MFD1609543.1"/>
    </source>
</evidence>
<dbReference type="Proteomes" id="UP001597221">
    <property type="component" value="Unassembled WGS sequence"/>
</dbReference>
<proteinExistence type="predicted"/>
<evidence type="ECO:0000313" key="3">
    <source>
        <dbReference type="Proteomes" id="UP001597221"/>
    </source>
</evidence>
<dbReference type="RefSeq" id="WP_379598967.1">
    <property type="nucleotide sequence ID" value="NZ_JBHUDE010000159.1"/>
</dbReference>
<reference evidence="3" key="1">
    <citation type="journal article" date="2019" name="Int. J. Syst. Evol. Microbiol.">
        <title>The Global Catalogue of Microorganisms (GCM) 10K type strain sequencing project: providing services to taxonomists for standard genome sequencing and annotation.</title>
        <authorList>
            <consortium name="The Broad Institute Genomics Platform"/>
            <consortium name="The Broad Institute Genome Sequencing Center for Infectious Disease"/>
            <person name="Wu L."/>
            <person name="Ma J."/>
        </authorList>
    </citation>
    <scope>NUCLEOTIDE SEQUENCE [LARGE SCALE GENOMIC DNA]</scope>
    <source>
        <strain evidence="3">CGMCC 1.12376</strain>
    </source>
</reference>
<feature type="transmembrane region" description="Helical" evidence="1">
    <location>
        <begin position="188"/>
        <end position="206"/>
    </location>
</feature>
<feature type="transmembrane region" description="Helical" evidence="1">
    <location>
        <begin position="6"/>
        <end position="25"/>
    </location>
</feature>
<feature type="transmembrane region" description="Helical" evidence="1">
    <location>
        <begin position="37"/>
        <end position="68"/>
    </location>
</feature>
<keyword evidence="3" id="KW-1185">Reference proteome</keyword>
<gene>
    <name evidence="2" type="ORF">ACFSBH_18145</name>
</gene>
<accession>A0ABW4HVV1</accession>
<protein>
    <submittedName>
        <fullName evidence="2">Uncharacterized protein</fullName>
    </submittedName>
</protein>
<organism evidence="2 3">
    <name type="scientific">Oceanobacillus luteolus</name>
    <dbReference type="NCBI Taxonomy" id="1274358"/>
    <lineage>
        <taxon>Bacteria</taxon>
        <taxon>Bacillati</taxon>
        <taxon>Bacillota</taxon>
        <taxon>Bacilli</taxon>
        <taxon>Bacillales</taxon>
        <taxon>Bacillaceae</taxon>
        <taxon>Oceanobacillus</taxon>
    </lineage>
</organism>
<sequence>MIETLFNYGILFGVVIFFVIIVSLVSRSRILSSLFKFLGKLLLVLLQVAMLAVFTVIISLLVGLIIFIHPLVLGEPQFFANGEAVHLLAPEPDGYGLMQFAFTYGIMYIILYFIALRFLAKTGVTKFFYSIARKIRMIFPYRRSHKYLETKLVGTACQLLTTSCLILLYPLVIATLFPHLELTMTGNVAIFICLFIFSMVPLPGYADTREEKQRPYLRTGTMRNRI</sequence>
<dbReference type="EMBL" id="JBHUDE010000159">
    <property type="protein sequence ID" value="MFD1609543.1"/>
    <property type="molecule type" value="Genomic_DNA"/>
</dbReference>
<keyword evidence="1" id="KW-0472">Membrane</keyword>
<evidence type="ECO:0000256" key="1">
    <source>
        <dbReference type="SAM" id="Phobius"/>
    </source>
</evidence>
<name>A0ABW4HVV1_9BACI</name>
<keyword evidence="1" id="KW-1133">Transmembrane helix</keyword>